<dbReference type="AlphaFoldDB" id="A0A9W8CVE7"/>
<dbReference type="OrthoDB" id="5593818at2759"/>
<evidence type="ECO:0000313" key="3">
    <source>
        <dbReference type="Proteomes" id="UP001149813"/>
    </source>
</evidence>
<dbReference type="PANTHER" id="PTHR31905">
    <property type="entry name" value="COILED-COIL DOMAIN-CONTAINING PROTEIN 58"/>
    <property type="match status" value="1"/>
</dbReference>
<dbReference type="GO" id="GO:0005758">
    <property type="term" value="C:mitochondrial intermembrane space"/>
    <property type="evidence" value="ECO:0007669"/>
    <property type="project" value="InterPro"/>
</dbReference>
<keyword evidence="3" id="KW-1185">Reference proteome</keyword>
<dbReference type="InterPro" id="IPR019171">
    <property type="entry name" value="MIX23"/>
</dbReference>
<comment type="caution">
    <text evidence="2">The sequence shown here is derived from an EMBL/GenBank/DDBJ whole genome shotgun (WGS) entry which is preliminary data.</text>
</comment>
<dbReference type="EMBL" id="JANBOJ010000011">
    <property type="protein sequence ID" value="KAJ1725143.1"/>
    <property type="molecule type" value="Genomic_DNA"/>
</dbReference>
<sequence>MSGWNSDLSTLRELEERARAPEVEMSVRTCLNMSHFKATMRELRKVDDNIIIRMNTTNTASGDECQAFFRVLQTAYARREHDIAYCLSVLDDKLSQPPRKLSLESQRDWVASERSVERIVRSRTLDVFRSRCRFFEFPAEFEKDH</sequence>
<dbReference type="Pfam" id="PF09774">
    <property type="entry name" value="MIX23"/>
    <property type="match status" value="2"/>
</dbReference>
<dbReference type="Proteomes" id="UP001149813">
    <property type="component" value="Unassembled WGS sequence"/>
</dbReference>
<accession>A0A9W8CVE7</accession>
<name>A0A9W8CVE7_9FUNG</name>
<evidence type="ECO:0008006" key="4">
    <source>
        <dbReference type="Google" id="ProtNLM"/>
    </source>
</evidence>
<evidence type="ECO:0000313" key="2">
    <source>
        <dbReference type="EMBL" id="KAJ1725143.1"/>
    </source>
</evidence>
<proteinExistence type="inferred from homology"/>
<comment type="similarity">
    <text evidence="1">Belongs to the MIX23 family.</text>
</comment>
<protein>
    <recommendedName>
        <fullName evidence="4">Caffeine-induced death protein 2</fullName>
    </recommendedName>
</protein>
<evidence type="ECO:0000256" key="1">
    <source>
        <dbReference type="ARBA" id="ARBA00024204"/>
    </source>
</evidence>
<reference evidence="2" key="1">
    <citation type="submission" date="2022-07" db="EMBL/GenBank/DDBJ databases">
        <title>Phylogenomic reconstructions and comparative analyses of Kickxellomycotina fungi.</title>
        <authorList>
            <person name="Reynolds N.K."/>
            <person name="Stajich J.E."/>
            <person name="Barry K."/>
            <person name="Grigoriev I.V."/>
            <person name="Crous P."/>
            <person name="Smith M.E."/>
        </authorList>
    </citation>
    <scope>NUCLEOTIDE SEQUENCE</scope>
    <source>
        <strain evidence="2">NBRC 32514</strain>
    </source>
</reference>
<organism evidence="2 3">
    <name type="scientific">Coemansia erecta</name>
    <dbReference type="NCBI Taxonomy" id="147472"/>
    <lineage>
        <taxon>Eukaryota</taxon>
        <taxon>Fungi</taxon>
        <taxon>Fungi incertae sedis</taxon>
        <taxon>Zoopagomycota</taxon>
        <taxon>Kickxellomycotina</taxon>
        <taxon>Kickxellomycetes</taxon>
        <taxon>Kickxellales</taxon>
        <taxon>Kickxellaceae</taxon>
        <taxon>Coemansia</taxon>
    </lineage>
</organism>
<dbReference type="PANTHER" id="PTHR31905:SF2">
    <property type="entry name" value="PROTEIN MIX23"/>
    <property type="match status" value="1"/>
</dbReference>
<gene>
    <name evidence="2" type="ORF">LPJ53_000639</name>
</gene>